<feature type="domain" description="Vps72/YL1 C-terminal" evidence="6">
    <location>
        <begin position="204"/>
        <end position="233"/>
    </location>
</feature>
<dbReference type="GO" id="GO:0031011">
    <property type="term" value="C:Ino80 complex"/>
    <property type="evidence" value="ECO:0007669"/>
    <property type="project" value="InterPro"/>
</dbReference>
<feature type="compositionally biased region" description="Polar residues" evidence="5">
    <location>
        <begin position="9"/>
        <end position="36"/>
    </location>
</feature>
<evidence type="ECO:0000259" key="6">
    <source>
        <dbReference type="SMART" id="SM00993"/>
    </source>
</evidence>
<feature type="region of interest" description="Disordered" evidence="5">
    <location>
        <begin position="104"/>
        <end position="165"/>
    </location>
</feature>
<dbReference type="RefSeq" id="XP_044541799.1">
    <property type="nucleotide sequence ID" value="XM_044689592.1"/>
</dbReference>
<keyword evidence="8" id="KW-1185">Reference proteome</keyword>
<feature type="compositionally biased region" description="Basic residues" evidence="5">
    <location>
        <begin position="131"/>
        <end position="140"/>
    </location>
</feature>
<dbReference type="SMART" id="SM00993">
    <property type="entry name" value="YL1_C"/>
    <property type="match status" value="1"/>
</dbReference>
<evidence type="ECO:0000313" key="8">
    <source>
        <dbReference type="Proteomes" id="UP000816034"/>
    </source>
</evidence>
<protein>
    <recommendedName>
        <fullName evidence="6">Vps72/YL1 C-terminal domain-containing protein</fullName>
    </recommendedName>
</protein>
<evidence type="ECO:0000256" key="4">
    <source>
        <dbReference type="ARBA" id="ARBA00023242"/>
    </source>
</evidence>
<dbReference type="InterPro" id="IPR029525">
    <property type="entry name" value="INO80C/Ies6"/>
</dbReference>
<sequence length="240" mass="26947">MAPKRKTRSSQQRTPSSKKGNASSGTTSSPKATTPKRSSHPAINVDEEDDEEFLNDQTTTSSTLAVGGNTPSTNKSYEDAKQWEAMRARLALLERDNYFDRKGGSAGKFSIISGGDDEEGVWDTTNDVTRPKNKSKKKKKDTSEDVEPSSKKKKTESKDSKKKSAKFVRRKLDNVLLNMDKVHLNSHPNYFSIEASPSIYPPRKYCYTTGFLANYTCPHTGKHFINIPAYEHIKKDFQLE</sequence>
<accession>A0AA88GB79</accession>
<comment type="caution">
    <text evidence="7">The sequence shown here is derived from an EMBL/GenBank/DDBJ whole genome shotgun (WGS) entry which is preliminary data.</text>
</comment>
<gene>
    <name evidence="7" type="ORF">C9374_013688</name>
</gene>
<dbReference type="Pfam" id="PF08265">
    <property type="entry name" value="YL1_C"/>
    <property type="match status" value="1"/>
</dbReference>
<keyword evidence="2" id="KW-0805">Transcription regulation</keyword>
<feature type="compositionally biased region" description="Basic residues" evidence="5">
    <location>
        <begin position="151"/>
        <end position="165"/>
    </location>
</feature>
<dbReference type="InterPro" id="IPR013272">
    <property type="entry name" value="Vps72/YL1_C"/>
</dbReference>
<evidence type="ECO:0000256" key="5">
    <source>
        <dbReference type="SAM" id="MobiDB-lite"/>
    </source>
</evidence>
<evidence type="ECO:0000256" key="3">
    <source>
        <dbReference type="ARBA" id="ARBA00023163"/>
    </source>
</evidence>
<evidence type="ECO:0000256" key="2">
    <source>
        <dbReference type="ARBA" id="ARBA00023015"/>
    </source>
</evidence>
<comment type="subcellular location">
    <subcellularLocation>
        <location evidence="1">Nucleus</location>
    </subcellularLocation>
</comment>
<dbReference type="PANTHER" id="PTHR31200">
    <property type="entry name" value="INO80 COMPLEX SUBUNIT C"/>
    <property type="match status" value="1"/>
</dbReference>
<dbReference type="GeneID" id="68106141"/>
<dbReference type="PANTHER" id="PTHR31200:SF1">
    <property type="entry name" value="INO80 COMPLEX SUBUNIT C"/>
    <property type="match status" value="1"/>
</dbReference>
<dbReference type="AlphaFoldDB" id="A0AA88GB79"/>
<feature type="compositionally biased region" description="Acidic residues" evidence="5">
    <location>
        <begin position="45"/>
        <end position="54"/>
    </location>
</feature>
<reference evidence="7 8" key="1">
    <citation type="journal article" date="2018" name="BMC Genomics">
        <title>The genome of Naegleria lovaniensis, the basis for a comparative approach to unravel pathogenicity factors of the human pathogenic amoeba N. fowleri.</title>
        <authorList>
            <person name="Liechti N."/>
            <person name="Schurch N."/>
            <person name="Bruggmann R."/>
            <person name="Wittwer M."/>
        </authorList>
    </citation>
    <scope>NUCLEOTIDE SEQUENCE [LARGE SCALE GENOMIC DNA]</scope>
    <source>
        <strain evidence="7 8">ATCC 30569</strain>
    </source>
</reference>
<name>A0AA88GB79_NAELO</name>
<feature type="region of interest" description="Disordered" evidence="5">
    <location>
        <begin position="1"/>
        <end position="79"/>
    </location>
</feature>
<dbReference type="GO" id="GO:0006338">
    <property type="term" value="P:chromatin remodeling"/>
    <property type="evidence" value="ECO:0007669"/>
    <property type="project" value="InterPro"/>
</dbReference>
<evidence type="ECO:0000256" key="1">
    <source>
        <dbReference type="ARBA" id="ARBA00004123"/>
    </source>
</evidence>
<dbReference type="Proteomes" id="UP000816034">
    <property type="component" value="Unassembled WGS sequence"/>
</dbReference>
<organism evidence="7 8">
    <name type="scientific">Naegleria lovaniensis</name>
    <name type="common">Amoeba</name>
    <dbReference type="NCBI Taxonomy" id="51637"/>
    <lineage>
        <taxon>Eukaryota</taxon>
        <taxon>Discoba</taxon>
        <taxon>Heterolobosea</taxon>
        <taxon>Tetramitia</taxon>
        <taxon>Eutetramitia</taxon>
        <taxon>Vahlkampfiidae</taxon>
        <taxon>Naegleria</taxon>
    </lineage>
</organism>
<feature type="compositionally biased region" description="Polar residues" evidence="5">
    <location>
        <begin position="55"/>
        <end position="75"/>
    </location>
</feature>
<dbReference type="EMBL" id="PYSW02000072">
    <property type="protein sequence ID" value="KAG2372624.1"/>
    <property type="molecule type" value="Genomic_DNA"/>
</dbReference>
<keyword evidence="3" id="KW-0804">Transcription</keyword>
<evidence type="ECO:0000313" key="7">
    <source>
        <dbReference type="EMBL" id="KAG2372624.1"/>
    </source>
</evidence>
<proteinExistence type="predicted"/>
<keyword evidence="4" id="KW-0539">Nucleus</keyword>